<evidence type="ECO:0000313" key="5">
    <source>
        <dbReference type="Proteomes" id="UP000323011"/>
    </source>
</evidence>
<accession>A0A5A8C6T1</accession>
<sequence length="573" mass="57318">MQHLLAVLACATAAAASTQIIAGGTATTTINSDTGKMSVQTAGSSSAAVSAMLASVVELDSDGQELSSGTSTQHKVSFSASGSGAFSLGSITADASFGVSAQASTSTSTGTLITGVPSLSVSNQILVYQAEGTAMPEGSGGLSVLVSNGTAEMRTSISGWPWCLSSGGDLLNNCVLGTLRKAGAFLELEYQFETRKEAMLSQSSDLMVAYDIGGGAELVLSKRAKVAGSYVALAEGYPKVTASSATSLTMKVRIPKGSATGTVDIMYDPITRASGAGSLSSRTIVSGDTSVEINSAGKAALTAVSGARTAISARLSGISEVNSNGQALTDGNGNSHSLGISGSASGYFGLGVIRVDASLSVQAKLVLASANFLNRASIDQDLIVFTEAGTVKPEGESGLSLSVRGGTLKTSTKIANWPWCGSGSNSALTCSTASRRSLVGSSGRALSGSAGAFLDLTYQFDTRAMATMTSSDASSVAFNLGGEANAVFSKRAKIGSTWTAVADGYPKLDADATTASSAVVIVRIPKPSNSESEIMYDPAVDENGSANSAAGSAVAAVAALLVVAATALSARTA</sequence>
<dbReference type="Proteomes" id="UP000323011">
    <property type="component" value="Unassembled WGS sequence"/>
</dbReference>
<reference evidence="4 5" key="1">
    <citation type="submission" date="2019-07" db="EMBL/GenBank/DDBJ databases">
        <title>Genomes of Cafeteria roenbergensis.</title>
        <authorList>
            <person name="Fischer M.G."/>
            <person name="Hackl T."/>
            <person name="Roman M."/>
        </authorList>
    </citation>
    <scope>NUCLEOTIDE SEQUENCE [LARGE SCALE GENOMIC DNA]</scope>
    <source>
        <strain evidence="2 5">BVI</strain>
        <strain evidence="3 4">E4-10P</strain>
    </source>
</reference>
<dbReference type="EMBL" id="VLTO01000043">
    <property type="protein sequence ID" value="KAA0172772.1"/>
    <property type="molecule type" value="Genomic_DNA"/>
</dbReference>
<evidence type="ECO:0000313" key="4">
    <source>
        <dbReference type="Proteomes" id="UP000322899"/>
    </source>
</evidence>
<evidence type="ECO:0000313" key="2">
    <source>
        <dbReference type="EMBL" id="KAA0148548.1"/>
    </source>
</evidence>
<feature type="chain" id="PRO_5036136740" evidence="1">
    <location>
        <begin position="18"/>
        <end position="573"/>
    </location>
</feature>
<protein>
    <submittedName>
        <fullName evidence="2">Uncharacterized protein</fullName>
    </submittedName>
</protein>
<evidence type="ECO:0000256" key="1">
    <source>
        <dbReference type="SAM" id="SignalP"/>
    </source>
</evidence>
<evidence type="ECO:0000313" key="3">
    <source>
        <dbReference type="EMBL" id="KAA0172772.1"/>
    </source>
</evidence>
<dbReference type="Proteomes" id="UP000322899">
    <property type="component" value="Unassembled WGS sequence"/>
</dbReference>
<organism evidence="2 5">
    <name type="scientific">Cafeteria roenbergensis</name>
    <name type="common">Marine flagellate</name>
    <dbReference type="NCBI Taxonomy" id="33653"/>
    <lineage>
        <taxon>Eukaryota</taxon>
        <taxon>Sar</taxon>
        <taxon>Stramenopiles</taxon>
        <taxon>Bigyra</taxon>
        <taxon>Opalozoa</taxon>
        <taxon>Bicosoecida</taxon>
        <taxon>Cafeteriaceae</taxon>
        <taxon>Cafeteria</taxon>
    </lineage>
</organism>
<name>A0A5A8C6T1_CAFRO</name>
<dbReference type="OMA" id="FTVDNCT"/>
<proteinExistence type="predicted"/>
<dbReference type="AlphaFoldDB" id="A0A5A8C6T1"/>
<gene>
    <name evidence="3" type="ORF">FNF27_05752</name>
    <name evidence="2" type="ORF">FNF29_06606</name>
</gene>
<keyword evidence="5" id="KW-1185">Reference proteome</keyword>
<comment type="caution">
    <text evidence="2">The sequence shown here is derived from an EMBL/GenBank/DDBJ whole genome shotgun (WGS) entry which is preliminary data.</text>
</comment>
<keyword evidence="1" id="KW-0732">Signal</keyword>
<dbReference type="EMBL" id="VLTN01000052">
    <property type="protein sequence ID" value="KAA0148548.1"/>
    <property type="molecule type" value="Genomic_DNA"/>
</dbReference>
<feature type="signal peptide" evidence="1">
    <location>
        <begin position="1"/>
        <end position="17"/>
    </location>
</feature>